<reference evidence="2 3" key="1">
    <citation type="submission" date="2011-02" db="EMBL/GenBank/DDBJ databases">
        <authorList>
            <person name="Muzny D."/>
            <person name="Qin X."/>
            <person name="Deng J."/>
            <person name="Jiang H."/>
            <person name="Liu Y."/>
            <person name="Qu J."/>
            <person name="Song X.-Z."/>
            <person name="Zhang L."/>
            <person name="Thornton R."/>
            <person name="Coyle M."/>
            <person name="Francisco L."/>
            <person name="Jackson L."/>
            <person name="Javaid M."/>
            <person name="Korchina V."/>
            <person name="Kovar C."/>
            <person name="Mata R."/>
            <person name="Mathew T."/>
            <person name="Ngo R."/>
            <person name="Nguyen L."/>
            <person name="Nguyen N."/>
            <person name="Okwuonu G."/>
            <person name="Ongeri F."/>
            <person name="Pham C."/>
            <person name="Simmons D."/>
            <person name="Wilczek-Boney K."/>
            <person name="Hale W."/>
            <person name="Jakkamsetti A."/>
            <person name="Pham P."/>
            <person name="Ruth R."/>
            <person name="San Lucas F."/>
            <person name="Warren J."/>
            <person name="Zhang J."/>
            <person name="Zhao Z."/>
            <person name="Zhou C."/>
            <person name="Zhu D."/>
            <person name="Lee S."/>
            <person name="Bess C."/>
            <person name="Blankenburg K."/>
            <person name="Forbes L."/>
            <person name="Fu Q."/>
            <person name="Gubbala S."/>
            <person name="Hirani K."/>
            <person name="Jayaseelan J.C."/>
            <person name="Lara F."/>
            <person name="Munidasa M."/>
            <person name="Palculict T."/>
            <person name="Patil S."/>
            <person name="Pu L.-L."/>
            <person name="Saada N."/>
            <person name="Tang L."/>
            <person name="Weissenberger G."/>
            <person name="Zhu Y."/>
            <person name="Hemphill L."/>
            <person name="Shang Y."/>
            <person name="Youmans B."/>
            <person name="Ayvaz T."/>
            <person name="Ross M."/>
            <person name="Santibanez J."/>
            <person name="Aqrawi P."/>
            <person name="Gross S."/>
            <person name="Joshi V."/>
            <person name="Fowler G."/>
            <person name="Nazareth L."/>
            <person name="Reid J."/>
            <person name="Worley K."/>
            <person name="Petrosino J."/>
            <person name="Highlander S."/>
            <person name="Gibbs R."/>
        </authorList>
    </citation>
    <scope>NUCLEOTIDE SEQUENCE [LARGE SCALE GENOMIC DNA]</scope>
    <source>
        <strain evidence="2 3">DSM 19965</strain>
    </source>
</reference>
<dbReference type="Pfam" id="PF05833">
    <property type="entry name" value="NFACT_N"/>
    <property type="match status" value="1"/>
</dbReference>
<proteinExistence type="predicted"/>
<dbReference type="GO" id="GO:1990112">
    <property type="term" value="C:RQC complex"/>
    <property type="evidence" value="ECO:0007669"/>
    <property type="project" value="TreeGrafter"/>
</dbReference>
<dbReference type="PANTHER" id="PTHR15239:SF6">
    <property type="entry name" value="RIBOSOME QUALITY CONTROL COMPLEX SUBUNIT NEMF"/>
    <property type="match status" value="1"/>
</dbReference>
<dbReference type="InterPro" id="IPR008532">
    <property type="entry name" value="NFACT_RNA-bd"/>
</dbReference>
<gene>
    <name evidence="2" type="ORF">HMPREF9083_0030</name>
</gene>
<dbReference type="PANTHER" id="PTHR15239">
    <property type="entry name" value="NUCLEAR EXPORT MEDIATOR FACTOR NEMF"/>
    <property type="match status" value="1"/>
</dbReference>
<dbReference type="GO" id="GO:0072344">
    <property type="term" value="P:rescue of stalled ribosome"/>
    <property type="evidence" value="ECO:0007669"/>
    <property type="project" value="TreeGrafter"/>
</dbReference>
<keyword evidence="3" id="KW-1185">Reference proteome</keyword>
<dbReference type="HOGENOM" id="CLU_022481_2_1_9"/>
<dbReference type="RefSeq" id="WP_007555357.1">
    <property type="nucleotide sequence ID" value="NZ_GL878519.1"/>
</dbReference>
<dbReference type="GO" id="GO:0000049">
    <property type="term" value="F:tRNA binding"/>
    <property type="evidence" value="ECO:0007669"/>
    <property type="project" value="TreeGrafter"/>
</dbReference>
<dbReference type="Gene3D" id="2.30.310.10">
    <property type="entry name" value="ibrinogen binding protein from staphylococcus aureus domain"/>
    <property type="match status" value="1"/>
</dbReference>
<dbReference type="GO" id="GO:0043023">
    <property type="term" value="F:ribosomal large subunit binding"/>
    <property type="evidence" value="ECO:0007669"/>
    <property type="project" value="TreeGrafter"/>
</dbReference>
<organism evidence="2 3">
    <name type="scientific">Dialister micraerophilus DSM 19965</name>
    <dbReference type="NCBI Taxonomy" id="888062"/>
    <lineage>
        <taxon>Bacteria</taxon>
        <taxon>Bacillati</taxon>
        <taxon>Bacillota</taxon>
        <taxon>Negativicutes</taxon>
        <taxon>Veillonellales</taxon>
        <taxon>Veillonellaceae</taxon>
        <taxon>Dialister</taxon>
    </lineage>
</organism>
<dbReference type="AlphaFoldDB" id="F2BV13"/>
<feature type="domain" description="NFACT RNA-binding" evidence="1">
    <location>
        <begin position="464"/>
        <end position="558"/>
    </location>
</feature>
<accession>F2BV13</accession>
<evidence type="ECO:0000313" key="2">
    <source>
        <dbReference type="EMBL" id="EGF16554.1"/>
    </source>
</evidence>
<dbReference type="eggNOG" id="COG1293">
    <property type="taxonomic scope" value="Bacteria"/>
</dbReference>
<evidence type="ECO:0000259" key="1">
    <source>
        <dbReference type="Pfam" id="PF05670"/>
    </source>
</evidence>
<dbReference type="Pfam" id="PF05670">
    <property type="entry name" value="NFACT-R_1"/>
    <property type="match status" value="1"/>
</dbReference>
<dbReference type="InterPro" id="IPR051608">
    <property type="entry name" value="RQC_Subunit_NEMF"/>
</dbReference>
<protein>
    <submittedName>
        <fullName evidence="2">Fibronectin binding protein A</fullName>
    </submittedName>
</protein>
<dbReference type="EMBL" id="AFBB01000002">
    <property type="protein sequence ID" value="EGF16554.1"/>
    <property type="molecule type" value="Genomic_DNA"/>
</dbReference>
<dbReference type="STRING" id="888062.HMPREF9083_0030"/>
<sequence length="579" mass="66842">MQLDSSIIYILTKELKKELIYGQVRKIHQINNRTMVLEIFKPSSSPAKLIISSYNPPLIYINDENKNLNYTPAQNFCMSLRKHLEGSKITDIKQINLDRVIQINFSRIETAGEIKVKNLYIELIPSAPNIILTENNLILDACLKGNKKDRIISPKEKYILPGSQNRMDFTQFSKSELLDILTYNKNTSNALKELIFTLFNGFSELLLQEIFKNHSFMLTKESSTLNIKDIEFIVDVICNFKNTIKQVSAINLYNTSNQYLLSPLELNNSDKTPLKLSVNDAILYYLQNHKNNSNNISLSLQKEIHSLIKKEKRKLLKIEDELKETSKMNTYKLWGNLLAIHAYKKTPYEDFIILDNIFDAKQNKIKIPINKEKSLSSNSQLYFKKYNKMKTRIQIGKEKVENCKENIDALNHIYYYSTLITSNEELYALSKELETLGIKAKKNIEKKLFKNKTLNHNFLQFCIDGFKIFIGKNSKENEILTFKKSSSEDIWLHVKQIPGSHVIIKTEKQIVPIETLEKVASVAAFYSSGKDSGKITVDYTFIKNVKRIPNTKAGRVSYTNEKSILVIPHSPDFFIGKKT</sequence>
<name>F2BV13_9FIRM</name>
<comment type="caution">
    <text evidence="2">The sequence shown here is derived from an EMBL/GenBank/DDBJ whole genome shotgun (WGS) entry which is preliminary data.</text>
</comment>
<evidence type="ECO:0000313" key="3">
    <source>
        <dbReference type="Proteomes" id="UP000003503"/>
    </source>
</evidence>
<dbReference type="Proteomes" id="UP000003503">
    <property type="component" value="Unassembled WGS sequence"/>
</dbReference>